<dbReference type="PANTHER" id="PTHR10794:SF63">
    <property type="entry name" value="ALPHA_BETA HYDROLASE 1, ISOFORM A"/>
    <property type="match status" value="1"/>
</dbReference>
<feature type="active site" description="Charge relay system" evidence="8">
    <location>
        <position position="333"/>
    </location>
</feature>
<comment type="function">
    <text evidence="5">Displays enzymatic activity both for medium-chain fatty acid (MCFA) ethyl ester synthesis and hydrolysis (esterase activity). MCFA are toxic for yeast and this enzyme could thus be involved in their detoxification by esterification.</text>
</comment>
<evidence type="ECO:0000256" key="1">
    <source>
        <dbReference type="ARBA" id="ARBA00010884"/>
    </source>
</evidence>
<evidence type="ECO:0000256" key="7">
    <source>
        <dbReference type="ARBA" id="ARBA00080774"/>
    </source>
</evidence>
<dbReference type="GO" id="GO:0047372">
    <property type="term" value="F:monoacylglycerol lipase activity"/>
    <property type="evidence" value="ECO:0007669"/>
    <property type="project" value="TreeGrafter"/>
</dbReference>
<evidence type="ECO:0000256" key="6">
    <source>
        <dbReference type="ARBA" id="ARBA00066969"/>
    </source>
</evidence>
<dbReference type="GO" id="GO:0008126">
    <property type="term" value="F:acetylesterase activity"/>
    <property type="evidence" value="ECO:0007669"/>
    <property type="project" value="TreeGrafter"/>
</dbReference>
<dbReference type="FunCoup" id="A0A2K1R2I0">
    <property type="interactions" value="239"/>
</dbReference>
<name>A0A2K1R2I0_9PEZI</name>
<feature type="active site" description="Charge relay system" evidence="8">
    <location>
        <position position="362"/>
    </location>
</feature>
<comment type="caution">
    <text evidence="10">The sequence shown here is derived from an EMBL/GenBank/DDBJ whole genome shotgun (WGS) entry which is preliminary data.</text>
</comment>
<keyword evidence="2" id="KW-0808">Transferase</keyword>
<evidence type="ECO:0000313" key="11">
    <source>
        <dbReference type="Proteomes" id="UP000243797"/>
    </source>
</evidence>
<sequence>MEWLGRARTTFHHSPSSIALHLHNGKSQTLASLVQDVTPACQLNPLLFNGHLQTGWTAVNKDAPRIAYKRKIFEAEDQRFAGTFAVDFVVSAHPEKPDTSLPPDTTNYSEEEFAALGGDDDKPLLITLHGLSGGSYEPYLRHVLSPLVGEGGWEALVVNSRGCAHSKITTGLLYNARATWDIRQVVRWAKKTWPNRKLYGIGYSLGANILTNYLGEEGADCRLEAAVIVSNPWKLEVSNVALQSTWIGMEVYSKTMGNNLKKLFERHVDQIMKDSNIDLDEVRRVKYLHEFDRAVQCPTWGYPTEGAYYRDASSVDSIFDIRIPCLIIHAEDDPIAPKQSVPYEEVLHTPWLTICSTSLGGHLSWFELGGGRWHARTASAFLDKMARDVDTHANESSDTSTVNGHVSESGYKSPFVFQPMRRKLTLSGPKDEVNPL</sequence>
<keyword evidence="3" id="KW-0378">Hydrolase</keyword>
<proteinExistence type="inferred from homology"/>
<dbReference type="SUPFAM" id="SSF53474">
    <property type="entry name" value="alpha/beta-Hydrolases"/>
    <property type="match status" value="1"/>
</dbReference>
<feature type="active site" description="Charge relay system" evidence="8">
    <location>
        <position position="204"/>
    </location>
</feature>
<dbReference type="EC" id="2.3.1.84" evidence="6"/>
<comment type="similarity">
    <text evidence="1">Belongs to the AB hydrolase superfamily. AB hydrolase 4 family.</text>
</comment>
<dbReference type="GO" id="GO:0051793">
    <property type="term" value="P:medium-chain fatty acid catabolic process"/>
    <property type="evidence" value="ECO:0007669"/>
    <property type="project" value="UniProtKB-ARBA"/>
</dbReference>
<reference evidence="10 11" key="1">
    <citation type="submission" date="2017-06" db="EMBL/GenBank/DDBJ databases">
        <title>Draft genome sequence of a variant of Elsinoe murrayae.</title>
        <authorList>
            <person name="Cheng Q."/>
        </authorList>
    </citation>
    <scope>NUCLEOTIDE SEQUENCE [LARGE SCALE GENOMIC DNA]</scope>
    <source>
        <strain evidence="10 11">CQ-2017a</strain>
    </source>
</reference>
<evidence type="ECO:0000256" key="4">
    <source>
        <dbReference type="ARBA" id="ARBA00050620"/>
    </source>
</evidence>
<evidence type="ECO:0000313" key="10">
    <source>
        <dbReference type="EMBL" id="PNS21492.1"/>
    </source>
</evidence>
<comment type="catalytic activity">
    <reaction evidence="4">
        <text>an aliphatic alcohol + acetyl-CoA = an acetyl ester + CoA</text>
        <dbReference type="Rhea" id="RHEA:17229"/>
        <dbReference type="ChEBI" id="CHEBI:2571"/>
        <dbReference type="ChEBI" id="CHEBI:47622"/>
        <dbReference type="ChEBI" id="CHEBI:57287"/>
        <dbReference type="ChEBI" id="CHEBI:57288"/>
        <dbReference type="EC" id="2.3.1.84"/>
    </reaction>
</comment>
<dbReference type="InterPro" id="IPR000073">
    <property type="entry name" value="AB_hydrolase_1"/>
</dbReference>
<dbReference type="STRING" id="2082308.A0A2K1R2I0"/>
<feature type="domain" description="AB hydrolase-1" evidence="9">
    <location>
        <begin position="123"/>
        <end position="341"/>
    </location>
</feature>
<dbReference type="AlphaFoldDB" id="A0A2K1R2I0"/>
<dbReference type="InterPro" id="IPR012020">
    <property type="entry name" value="ABHD4"/>
</dbReference>
<dbReference type="InterPro" id="IPR050960">
    <property type="entry name" value="AB_hydrolase_4_sf"/>
</dbReference>
<evidence type="ECO:0000256" key="3">
    <source>
        <dbReference type="ARBA" id="ARBA00022801"/>
    </source>
</evidence>
<dbReference type="OrthoDB" id="5954035at2759"/>
<dbReference type="Pfam" id="PF00561">
    <property type="entry name" value="Abhydrolase_1"/>
    <property type="match status" value="1"/>
</dbReference>
<gene>
    <name evidence="10" type="ORF">CAC42_1271</name>
</gene>
<dbReference type="GO" id="GO:0051792">
    <property type="term" value="P:medium-chain fatty acid biosynthetic process"/>
    <property type="evidence" value="ECO:0007669"/>
    <property type="project" value="TreeGrafter"/>
</dbReference>
<evidence type="ECO:0000256" key="5">
    <source>
        <dbReference type="ARBA" id="ARBA00054277"/>
    </source>
</evidence>
<dbReference type="InterPro" id="IPR029058">
    <property type="entry name" value="AB_hydrolase_fold"/>
</dbReference>
<accession>A0A2K1R2I0</accession>
<dbReference type="EMBL" id="NKHZ01000011">
    <property type="protein sequence ID" value="PNS21492.1"/>
    <property type="molecule type" value="Genomic_DNA"/>
</dbReference>
<dbReference type="FunFam" id="3.40.50.1820:FF:000137">
    <property type="entry name" value="EEB1p Acyl-coenzymeA:ethanol O-acyltransferase"/>
    <property type="match status" value="1"/>
</dbReference>
<dbReference type="InParanoid" id="A0A2K1R2I0"/>
<evidence type="ECO:0000256" key="8">
    <source>
        <dbReference type="PIRSR" id="PIRSR005211-1"/>
    </source>
</evidence>
<keyword evidence="11" id="KW-1185">Reference proteome</keyword>
<dbReference type="PANTHER" id="PTHR10794">
    <property type="entry name" value="ABHYDROLASE DOMAIN-CONTAINING PROTEIN"/>
    <property type="match status" value="1"/>
</dbReference>
<evidence type="ECO:0000256" key="2">
    <source>
        <dbReference type="ARBA" id="ARBA00022679"/>
    </source>
</evidence>
<dbReference type="GO" id="GO:0004026">
    <property type="term" value="F:alcohol O-acetyltransferase activity"/>
    <property type="evidence" value="ECO:0007669"/>
    <property type="project" value="UniProtKB-EC"/>
</dbReference>
<organism evidence="10 11">
    <name type="scientific">Sphaceloma murrayae</name>
    <dbReference type="NCBI Taxonomy" id="2082308"/>
    <lineage>
        <taxon>Eukaryota</taxon>
        <taxon>Fungi</taxon>
        <taxon>Dikarya</taxon>
        <taxon>Ascomycota</taxon>
        <taxon>Pezizomycotina</taxon>
        <taxon>Dothideomycetes</taxon>
        <taxon>Dothideomycetidae</taxon>
        <taxon>Myriangiales</taxon>
        <taxon>Elsinoaceae</taxon>
        <taxon>Sphaceloma</taxon>
    </lineage>
</organism>
<dbReference type="Proteomes" id="UP000243797">
    <property type="component" value="Unassembled WGS sequence"/>
</dbReference>
<protein>
    <recommendedName>
        <fullName evidence="6">alcohol O-acetyltransferase</fullName>
        <ecNumber evidence="6">2.3.1.84</ecNumber>
    </recommendedName>
    <alternativeName>
        <fullName evidence="7">Alcohol O-acetyltransferase</fullName>
    </alternativeName>
</protein>
<evidence type="ECO:0000259" key="9">
    <source>
        <dbReference type="Pfam" id="PF00561"/>
    </source>
</evidence>
<dbReference type="PIRSF" id="PIRSF005211">
    <property type="entry name" value="Ab_hydro_YheT"/>
    <property type="match status" value="1"/>
</dbReference>
<dbReference type="Gene3D" id="3.40.50.1820">
    <property type="entry name" value="alpha/beta hydrolase"/>
    <property type="match status" value="1"/>
</dbReference>